<evidence type="ECO:0000256" key="1">
    <source>
        <dbReference type="SAM" id="SignalP"/>
    </source>
</evidence>
<dbReference type="Proteomes" id="UP000009168">
    <property type="component" value="Unassembled WGS sequence"/>
</dbReference>
<dbReference type="HOGENOM" id="CLU_1216883_0_0_1"/>
<evidence type="ECO:0000313" key="2">
    <source>
        <dbReference type="EMBL" id="EAR88383.1"/>
    </source>
</evidence>
<dbReference type="InParanoid" id="Q22ST1"/>
<dbReference type="GeneID" id="7832986"/>
<feature type="signal peptide" evidence="1">
    <location>
        <begin position="1"/>
        <end position="18"/>
    </location>
</feature>
<dbReference type="AlphaFoldDB" id="Q22ST1"/>
<keyword evidence="1" id="KW-0732">Signal</keyword>
<sequence length="188" mass="19791">MNYSTFIIISLLAISAQCQCNLKDIPCSSDCIKIGFIKSDVNQSCAAPTDCIQGSKCGNDQLSACTLIGYQSVQSVCVAPTDQQCLNPANQLCSNSLSVCITKNGFSAPLNANTCVTPDNCQTANTGLCGAGKTYCLNQGFSKSTTSNDCICDTSKNTVQNTQCIPISKSTKPILTISIILGLITLFI</sequence>
<proteinExistence type="predicted"/>
<dbReference type="EMBL" id="GG662841">
    <property type="protein sequence ID" value="EAR88383.1"/>
    <property type="molecule type" value="Genomic_DNA"/>
</dbReference>
<gene>
    <name evidence="2" type="ORF">TTHERM_00813000</name>
</gene>
<reference evidence="3" key="1">
    <citation type="journal article" date="2006" name="PLoS Biol.">
        <title>Macronuclear genome sequence of the ciliate Tetrahymena thermophila, a model eukaryote.</title>
        <authorList>
            <person name="Eisen J.A."/>
            <person name="Coyne R.S."/>
            <person name="Wu M."/>
            <person name="Wu D."/>
            <person name="Thiagarajan M."/>
            <person name="Wortman J.R."/>
            <person name="Badger J.H."/>
            <person name="Ren Q."/>
            <person name="Amedeo P."/>
            <person name="Jones K.M."/>
            <person name="Tallon L.J."/>
            <person name="Delcher A.L."/>
            <person name="Salzberg S.L."/>
            <person name="Silva J.C."/>
            <person name="Haas B.J."/>
            <person name="Majoros W.H."/>
            <person name="Farzad M."/>
            <person name="Carlton J.M."/>
            <person name="Smith R.K. Jr."/>
            <person name="Garg J."/>
            <person name="Pearlman R.E."/>
            <person name="Karrer K.M."/>
            <person name="Sun L."/>
            <person name="Manning G."/>
            <person name="Elde N.C."/>
            <person name="Turkewitz A.P."/>
            <person name="Asai D.J."/>
            <person name="Wilkes D.E."/>
            <person name="Wang Y."/>
            <person name="Cai H."/>
            <person name="Collins K."/>
            <person name="Stewart B.A."/>
            <person name="Lee S.R."/>
            <person name="Wilamowska K."/>
            <person name="Weinberg Z."/>
            <person name="Ruzzo W.L."/>
            <person name="Wloga D."/>
            <person name="Gaertig J."/>
            <person name="Frankel J."/>
            <person name="Tsao C.-C."/>
            <person name="Gorovsky M.A."/>
            <person name="Keeling P.J."/>
            <person name="Waller R.F."/>
            <person name="Patron N.J."/>
            <person name="Cherry J.M."/>
            <person name="Stover N.A."/>
            <person name="Krieger C.J."/>
            <person name="del Toro C."/>
            <person name="Ryder H.F."/>
            <person name="Williamson S.C."/>
            <person name="Barbeau R.A."/>
            <person name="Hamilton E.P."/>
            <person name="Orias E."/>
        </authorList>
    </citation>
    <scope>NUCLEOTIDE SEQUENCE [LARGE SCALE GENOMIC DNA]</scope>
    <source>
        <strain evidence="3">SB210</strain>
    </source>
</reference>
<dbReference type="RefSeq" id="XP_001008628.1">
    <property type="nucleotide sequence ID" value="XM_001008628.2"/>
</dbReference>
<feature type="chain" id="PRO_5004201153" evidence="1">
    <location>
        <begin position="19"/>
        <end position="188"/>
    </location>
</feature>
<name>Q22ST1_TETTS</name>
<evidence type="ECO:0000313" key="3">
    <source>
        <dbReference type="Proteomes" id="UP000009168"/>
    </source>
</evidence>
<accession>Q22ST1</accession>
<protein>
    <submittedName>
        <fullName evidence="2">Chitin recognition protein, putative</fullName>
    </submittedName>
</protein>
<organism evidence="2 3">
    <name type="scientific">Tetrahymena thermophila (strain SB210)</name>
    <dbReference type="NCBI Taxonomy" id="312017"/>
    <lineage>
        <taxon>Eukaryota</taxon>
        <taxon>Sar</taxon>
        <taxon>Alveolata</taxon>
        <taxon>Ciliophora</taxon>
        <taxon>Intramacronucleata</taxon>
        <taxon>Oligohymenophorea</taxon>
        <taxon>Hymenostomatida</taxon>
        <taxon>Tetrahymenina</taxon>
        <taxon>Tetrahymenidae</taxon>
        <taxon>Tetrahymena</taxon>
    </lineage>
</organism>
<keyword evidence="3" id="KW-1185">Reference proteome</keyword>
<dbReference type="KEGG" id="tet:TTHERM_00813000"/>